<organism evidence="1">
    <name type="scientific">Leptospira ellisii</name>
    <dbReference type="NCBI Taxonomy" id="2023197"/>
    <lineage>
        <taxon>Bacteria</taxon>
        <taxon>Pseudomonadati</taxon>
        <taxon>Spirochaetota</taxon>
        <taxon>Spirochaetia</taxon>
        <taxon>Leptospirales</taxon>
        <taxon>Leptospiraceae</taxon>
        <taxon>Leptospira</taxon>
    </lineage>
</organism>
<proteinExistence type="predicted"/>
<reference evidence="1" key="1">
    <citation type="submission" date="2017-07" db="EMBL/GenBank/DDBJ databases">
        <title>Leptospira spp. isolated from tropical soils.</title>
        <authorList>
            <person name="Thibeaux R."/>
            <person name="Iraola G."/>
            <person name="Ferres I."/>
            <person name="Bierque E."/>
            <person name="Girault D."/>
            <person name="Soupe-Gilbert M.-E."/>
            <person name="Picardeau M."/>
            <person name="Goarant C."/>
        </authorList>
    </citation>
    <scope>NUCLEOTIDE SEQUENCE [LARGE SCALE GENOMIC DNA]</scope>
    <source>
        <strain evidence="1">ATI7-C-A5</strain>
    </source>
</reference>
<evidence type="ECO:0000313" key="1">
    <source>
        <dbReference type="EMBL" id="PJZ91830.1"/>
    </source>
</evidence>
<accession>A0A2N0B5J8</accession>
<gene>
    <name evidence="1" type="ORF">CH379_16455</name>
</gene>
<protein>
    <submittedName>
        <fullName evidence="1">Uncharacterized protein</fullName>
    </submittedName>
</protein>
<accession>A0A2N0BKQ9</accession>
<comment type="caution">
    <text evidence="1">The sequence shown here is derived from an EMBL/GenBank/DDBJ whole genome shotgun (WGS) entry which is preliminary data.</text>
</comment>
<name>A0A2N0B5J8_9LEPT</name>
<sequence length="70" mass="8080">MSRTSFRSGEYDSTDRIDLRSSFTRAFSGFMFPIPLDFHDFAEISILCSLSGTAQKIAPKKNYFYRNDPK</sequence>
<dbReference type="EMBL" id="NPEF01000208">
    <property type="protein sequence ID" value="PJZ91830.1"/>
    <property type="molecule type" value="Genomic_DNA"/>
</dbReference>
<dbReference type="AlphaFoldDB" id="A0A2N0B5J8"/>